<organism evidence="1 2">
    <name type="scientific">Lysinibacillus capsici</name>
    <dbReference type="NCBI Taxonomy" id="2115968"/>
    <lineage>
        <taxon>Bacteria</taxon>
        <taxon>Bacillati</taxon>
        <taxon>Bacillota</taxon>
        <taxon>Bacilli</taxon>
        <taxon>Bacillales</taxon>
        <taxon>Bacillaceae</taxon>
        <taxon>Lysinibacillus</taxon>
    </lineage>
</organism>
<name>A0A2X0XII6_9BACI</name>
<dbReference type="Proteomes" id="UP000251431">
    <property type="component" value="Unassembled WGS sequence"/>
</dbReference>
<proteinExistence type="predicted"/>
<evidence type="ECO:0000313" key="1">
    <source>
        <dbReference type="EMBL" id="SPT98759.1"/>
    </source>
</evidence>
<evidence type="ECO:0000313" key="2">
    <source>
        <dbReference type="Proteomes" id="UP000251431"/>
    </source>
</evidence>
<reference evidence="1 2" key="1">
    <citation type="submission" date="2018-06" db="EMBL/GenBank/DDBJ databases">
        <authorList>
            <consortium name="Pathogen Informatics"/>
            <person name="Doyle S."/>
        </authorList>
    </citation>
    <scope>NUCLEOTIDE SEQUENCE [LARGE SCALE GENOMIC DNA]</scope>
    <source>
        <strain evidence="1 2">NCTC7582</strain>
    </source>
</reference>
<sequence>MTTFTEITKTIEVTDFHEVNELLNKNWVLLSVLPGIKDNSPAFVYSLGYPQSAVEADYINSEIEQQRKERESLE</sequence>
<dbReference type="RefSeq" id="WP_112117128.1">
    <property type="nucleotide sequence ID" value="NZ_JBCEYD010000002.1"/>
</dbReference>
<dbReference type="EMBL" id="UAQE01000001">
    <property type="protein sequence ID" value="SPT98759.1"/>
    <property type="molecule type" value="Genomic_DNA"/>
</dbReference>
<gene>
    <name evidence="1" type="ORF">NCTC7582_01917</name>
</gene>
<dbReference type="AlphaFoldDB" id="A0A2X0XII6"/>
<accession>A0A2X0XII6</accession>
<protein>
    <submittedName>
        <fullName evidence="1">Uncharacterized protein</fullName>
    </submittedName>
</protein>